<comment type="similarity">
    <text evidence="1">Belongs to the ABC transporter superfamily. ABCD family. Peroxisomal fatty acyl CoA transporter (TC 3.A.1.203) subfamily.</text>
</comment>
<feature type="domain" description="ABC transporter" evidence="8">
    <location>
        <begin position="504"/>
        <end position="754"/>
    </location>
</feature>
<evidence type="ECO:0000259" key="9">
    <source>
        <dbReference type="PROSITE" id="PS50929"/>
    </source>
</evidence>
<evidence type="ECO:0000256" key="1">
    <source>
        <dbReference type="ARBA" id="ARBA00008575"/>
    </source>
</evidence>
<dbReference type="PROSITE" id="PS00211">
    <property type="entry name" value="ABC_TRANSPORTER_1"/>
    <property type="match status" value="3"/>
</dbReference>
<dbReference type="AlphaFoldDB" id="A0A8S3XGX1"/>
<keyword evidence="11" id="KW-1185">Reference proteome</keyword>
<feature type="transmembrane region" description="Helical" evidence="7">
    <location>
        <begin position="180"/>
        <end position="201"/>
    </location>
</feature>
<dbReference type="InterPro" id="IPR050835">
    <property type="entry name" value="ABC_transporter_sub-D"/>
</dbReference>
<evidence type="ECO:0000256" key="5">
    <source>
        <dbReference type="ARBA" id="ARBA00023136"/>
    </source>
</evidence>
<feature type="transmembrane region" description="Helical" evidence="7">
    <location>
        <begin position="138"/>
        <end position="160"/>
    </location>
</feature>
<feature type="domain" description="ABC transmembrane type-1" evidence="9">
    <location>
        <begin position="145"/>
        <end position="382"/>
    </location>
</feature>
<evidence type="ECO:0000259" key="8">
    <source>
        <dbReference type="PROSITE" id="PS50893"/>
    </source>
</evidence>
<dbReference type="PANTHER" id="PTHR11384">
    <property type="entry name" value="ATP-BINDING CASSETTE, SUB-FAMILY D MEMBER"/>
    <property type="match status" value="1"/>
</dbReference>
<feature type="region of interest" description="Disordered" evidence="6">
    <location>
        <begin position="767"/>
        <end position="804"/>
    </location>
</feature>
<keyword evidence="3 7" id="KW-0812">Transmembrane</keyword>
<dbReference type="EMBL" id="CAJQZP010001136">
    <property type="protein sequence ID" value="CAG5020337.1"/>
    <property type="molecule type" value="Genomic_DNA"/>
</dbReference>
<dbReference type="PROSITE" id="PS51257">
    <property type="entry name" value="PROKAR_LIPOPROTEIN"/>
    <property type="match status" value="1"/>
</dbReference>
<dbReference type="PROSITE" id="PS50929">
    <property type="entry name" value="ABC_TM1F"/>
    <property type="match status" value="1"/>
</dbReference>
<dbReference type="PANTHER" id="PTHR11384:SF67">
    <property type="entry name" value="ATP-BINDING CASSETTE SUB-FAMILY D MEMBER 1"/>
    <property type="match status" value="1"/>
</dbReference>
<feature type="transmembrane region" description="Helical" evidence="7">
    <location>
        <begin position="15"/>
        <end position="35"/>
    </location>
</feature>
<dbReference type="GO" id="GO:0140359">
    <property type="term" value="F:ABC-type transporter activity"/>
    <property type="evidence" value="ECO:0007669"/>
    <property type="project" value="InterPro"/>
</dbReference>
<dbReference type="InterPro" id="IPR011527">
    <property type="entry name" value="ABC1_TM_dom"/>
</dbReference>
<organism evidence="10 11">
    <name type="scientific">Parnassius apollo</name>
    <name type="common">Apollo butterfly</name>
    <name type="synonym">Papilio apollo</name>
    <dbReference type="NCBI Taxonomy" id="110799"/>
    <lineage>
        <taxon>Eukaryota</taxon>
        <taxon>Metazoa</taxon>
        <taxon>Ecdysozoa</taxon>
        <taxon>Arthropoda</taxon>
        <taxon>Hexapoda</taxon>
        <taxon>Insecta</taxon>
        <taxon>Pterygota</taxon>
        <taxon>Neoptera</taxon>
        <taxon>Endopterygota</taxon>
        <taxon>Lepidoptera</taxon>
        <taxon>Glossata</taxon>
        <taxon>Ditrysia</taxon>
        <taxon>Papilionoidea</taxon>
        <taxon>Papilionidae</taxon>
        <taxon>Parnassiinae</taxon>
        <taxon>Parnassini</taxon>
        <taxon>Parnassius</taxon>
        <taxon>Parnassius</taxon>
    </lineage>
</organism>
<dbReference type="GO" id="GO:0042760">
    <property type="term" value="P:very long-chain fatty acid catabolic process"/>
    <property type="evidence" value="ECO:0007669"/>
    <property type="project" value="TreeGrafter"/>
</dbReference>
<keyword evidence="5 7" id="KW-0472">Membrane</keyword>
<protein>
    <submittedName>
        <fullName evidence="10">(apollo) hypothetical protein</fullName>
    </submittedName>
</protein>
<sequence length="1004" mass="110204">MPAILSKIKEQAFRVQPTIAVGVGVGVALAACAVYGTREKKQPPPCHNNNNYKVAKNGTLHAVQNGGTDGQTCGGRCGSEQCALCRGDADTDNKQNIEEADETTPPPEEHVPGLNLEFLRQLISLAKIMVPSIRSQEVALLTAHTLCLFSRTFLSIYVASLEGSIVRHIVQKDLRRFTSLLVQWFGIAIPATFINSMIRYLESRLALAFRTRLVNHAYDLYFKNQTYYRVANLDARIENADHRLTEDVSVFTQSVAHLYSSLTKPCFDLLLIVLTLASYSNKMKGNIFLGPGIATVVVCLTGQLLRLLSPRFGALAGEEARMRANLRHAHSRLITHAEEVAFYGGHQVELGQLQSAYKQLVAQMTTVFNKKLWYVMLEQFCMKYVWSGTGMVMLALPILTAKKTDDGSNEGISARTEYMTTSRNLLNSAADAIERLMSSYKEVVTLAGYATRVSDMLLVFGEVARGRCVRAVHTASPHPGFQVTFRERQPVPQGKITYTNDLSIRLRNVPIVTPTCDVVASGVTLDLAPGTHLLIVGPNGCGKSSLFRIISGLWPVFGGELAVPRPCACPHCAGEPAAPPHCAARPVMFYIPQRPYMSMGSLLDQVTYPSRAAPGDAEAEARAAHILRVVRLEQCAARLGGLRALADWRATLSGGEKQRLAMARMFYHRSVHSLTLTSSRLEQCAARLGGLRALADWRATLSGGEKKRLAMARMFYHRSRLEQCAARLGGLRALADWRTTLSGSEKQRLAMARMFYHRSVHSLTRSHSLARASSSAPRPSAVCARSPTGAPRSPAARSSASPWRACSTTGQCTRSLAHTHQLVPRAVRRAPRRSARARRLAHHALRRREAAPRHGAHVLSPVSALAHSLTLTSSRLEQCAARLGGLRALADWRTTLSGGEKQCLAMARMFYHRPVYALLDECTSAVSMETEVVMYEEAIKEGITLLSISHRPSVWKYHTHVLEFDGAGNWSFRPLEKDVPVVTIGPLSISSETASDSVDSGGEQ</sequence>
<dbReference type="GO" id="GO:0016887">
    <property type="term" value="F:ATP hydrolysis activity"/>
    <property type="evidence" value="ECO:0007669"/>
    <property type="project" value="InterPro"/>
</dbReference>
<dbReference type="OrthoDB" id="422637at2759"/>
<evidence type="ECO:0000313" key="11">
    <source>
        <dbReference type="Proteomes" id="UP000691718"/>
    </source>
</evidence>
<comment type="caution">
    <text evidence="10">The sequence shown here is derived from an EMBL/GenBank/DDBJ whole genome shotgun (WGS) entry which is preliminary data.</text>
</comment>
<gene>
    <name evidence="10" type="ORF">PAPOLLO_LOCUS17261</name>
</gene>
<dbReference type="InterPro" id="IPR017871">
    <property type="entry name" value="ABC_transporter-like_CS"/>
</dbReference>
<accession>A0A8S3XGX1</accession>
<keyword evidence="2" id="KW-0813">Transport</keyword>
<keyword evidence="4 7" id="KW-1133">Transmembrane helix</keyword>
<dbReference type="Pfam" id="PF00005">
    <property type="entry name" value="ABC_tran"/>
    <property type="match status" value="1"/>
</dbReference>
<evidence type="ECO:0000313" key="10">
    <source>
        <dbReference type="EMBL" id="CAG5020337.1"/>
    </source>
</evidence>
<dbReference type="GO" id="GO:0005324">
    <property type="term" value="F:long-chain fatty acid transmembrane transporter activity"/>
    <property type="evidence" value="ECO:0007669"/>
    <property type="project" value="TreeGrafter"/>
</dbReference>
<proteinExistence type="inferred from homology"/>
<evidence type="ECO:0000256" key="7">
    <source>
        <dbReference type="SAM" id="Phobius"/>
    </source>
</evidence>
<name>A0A8S3XGX1_PARAO</name>
<evidence type="ECO:0000256" key="4">
    <source>
        <dbReference type="ARBA" id="ARBA00022989"/>
    </source>
</evidence>
<dbReference type="GO" id="GO:0015910">
    <property type="term" value="P:long-chain fatty acid import into peroxisome"/>
    <property type="evidence" value="ECO:0007669"/>
    <property type="project" value="TreeGrafter"/>
</dbReference>
<dbReference type="PROSITE" id="PS50893">
    <property type="entry name" value="ABC_TRANSPORTER_2"/>
    <property type="match status" value="1"/>
</dbReference>
<feature type="transmembrane region" description="Helical" evidence="7">
    <location>
        <begin position="287"/>
        <end position="305"/>
    </location>
</feature>
<evidence type="ECO:0000256" key="3">
    <source>
        <dbReference type="ARBA" id="ARBA00022692"/>
    </source>
</evidence>
<reference evidence="10" key="1">
    <citation type="submission" date="2021-04" db="EMBL/GenBank/DDBJ databases">
        <authorList>
            <person name="Tunstrom K."/>
        </authorList>
    </citation>
    <scope>NUCLEOTIDE SEQUENCE</scope>
</reference>
<dbReference type="GO" id="GO:0007031">
    <property type="term" value="P:peroxisome organization"/>
    <property type="evidence" value="ECO:0007669"/>
    <property type="project" value="TreeGrafter"/>
</dbReference>
<evidence type="ECO:0000256" key="6">
    <source>
        <dbReference type="SAM" id="MobiDB-lite"/>
    </source>
</evidence>
<dbReference type="GO" id="GO:0006635">
    <property type="term" value="P:fatty acid beta-oxidation"/>
    <property type="evidence" value="ECO:0007669"/>
    <property type="project" value="TreeGrafter"/>
</dbReference>
<evidence type="ECO:0000256" key="2">
    <source>
        <dbReference type="ARBA" id="ARBA00022448"/>
    </source>
</evidence>
<dbReference type="Pfam" id="PF06472">
    <property type="entry name" value="ABC_membrane_2"/>
    <property type="match status" value="1"/>
</dbReference>
<dbReference type="GO" id="GO:0005778">
    <property type="term" value="C:peroxisomal membrane"/>
    <property type="evidence" value="ECO:0007669"/>
    <property type="project" value="TreeGrafter"/>
</dbReference>
<dbReference type="Proteomes" id="UP000691718">
    <property type="component" value="Unassembled WGS sequence"/>
</dbReference>
<dbReference type="GO" id="GO:0005524">
    <property type="term" value="F:ATP binding"/>
    <property type="evidence" value="ECO:0007669"/>
    <property type="project" value="InterPro"/>
</dbReference>
<dbReference type="InterPro" id="IPR003439">
    <property type="entry name" value="ABC_transporter-like_ATP-bd"/>
</dbReference>